<dbReference type="GO" id="GO:0016298">
    <property type="term" value="F:lipase activity"/>
    <property type="evidence" value="ECO:0007669"/>
    <property type="project" value="InterPro"/>
</dbReference>
<dbReference type="InterPro" id="IPR036514">
    <property type="entry name" value="SGNH_hydro_sf"/>
</dbReference>
<evidence type="ECO:0000256" key="1">
    <source>
        <dbReference type="ARBA" id="ARBA00008668"/>
    </source>
</evidence>
<proteinExistence type="inferred from homology"/>
<dbReference type="Pfam" id="PF00657">
    <property type="entry name" value="Lipase_GDSL"/>
    <property type="match status" value="1"/>
</dbReference>
<dbReference type="PROSITE" id="PS01098">
    <property type="entry name" value="LIPASE_GDSL_SER"/>
    <property type="match status" value="1"/>
</dbReference>
<dbReference type="PANTHER" id="PTHR22835:SF659">
    <property type="entry name" value="GDSL LIPASE_ACYLHYDROLASE, PUTATIVE (AFU_ORTHOLOGUE AFUA_2G00510)-RELATED"/>
    <property type="match status" value="1"/>
</dbReference>
<dbReference type="SUPFAM" id="SSF52266">
    <property type="entry name" value="SGNH hydrolase"/>
    <property type="match status" value="1"/>
</dbReference>
<comment type="similarity">
    <text evidence="1">Belongs to the 'GDSL' lipolytic enzyme family.</text>
</comment>
<sequence length="340" mass="35157">MPPISLVAKLQQALLLSTLPVTLTALTPTAAQAFSFTGLYVFGDSLSDTGNTFNATGGLLPPAPFYTAGRFSNGPVWVEYLAPRLGLTFNNATAFAYGGATTGTQNTFVPGLPGLQQQITGFTQATPVADPNALYIVWAGANDYLGAASTLDPLQPVQQPGTNLVSAVQALAGVGAQTVLLANLPDLGKLPGTQGNAQLTALSAAHDVALAQSIQQLALVTPNVQVIPFDVAALFSDAIAQPSRYGFTNVTDACLLTLCQTPDTYLFWDDIHPTTAGHERIADAAAATISTAGVPEPPTSLGLAIFGVFAAGAAAYKRRQRSKTLPLNDADSQPTTSTLL</sequence>
<evidence type="ECO:0000313" key="4">
    <source>
        <dbReference type="Proteomes" id="UP000239576"/>
    </source>
</evidence>
<accession>A0A2T1ER77</accession>
<evidence type="ECO:0000256" key="2">
    <source>
        <dbReference type="SAM" id="SignalP"/>
    </source>
</evidence>
<dbReference type="CDD" id="cd01846">
    <property type="entry name" value="fatty_acyltransferase_like"/>
    <property type="match status" value="1"/>
</dbReference>
<gene>
    <name evidence="3" type="ORF">C7B82_01250</name>
</gene>
<dbReference type="OrthoDB" id="5292073at2"/>
<dbReference type="InterPro" id="IPR001087">
    <property type="entry name" value="GDSL"/>
</dbReference>
<protein>
    <recommendedName>
        <fullName evidence="5">GDSL family lipase</fullName>
    </recommendedName>
</protein>
<organism evidence="3 4">
    <name type="scientific">Stenomitos frigidus ULC18</name>
    <dbReference type="NCBI Taxonomy" id="2107698"/>
    <lineage>
        <taxon>Bacteria</taxon>
        <taxon>Bacillati</taxon>
        <taxon>Cyanobacteriota</taxon>
        <taxon>Cyanophyceae</taxon>
        <taxon>Leptolyngbyales</taxon>
        <taxon>Leptolyngbyaceae</taxon>
        <taxon>Stenomitos</taxon>
    </lineage>
</organism>
<comment type="caution">
    <text evidence="3">The sequence shown here is derived from an EMBL/GenBank/DDBJ whole genome shotgun (WGS) entry which is preliminary data.</text>
</comment>
<dbReference type="Proteomes" id="UP000239576">
    <property type="component" value="Unassembled WGS sequence"/>
</dbReference>
<dbReference type="GO" id="GO:0006629">
    <property type="term" value="P:lipid metabolic process"/>
    <property type="evidence" value="ECO:0007669"/>
    <property type="project" value="InterPro"/>
</dbReference>
<dbReference type="InterPro" id="IPR008265">
    <property type="entry name" value="Lipase_GDSL_AS"/>
</dbReference>
<name>A0A2T1ER77_9CYAN</name>
<evidence type="ECO:0008006" key="5">
    <source>
        <dbReference type="Google" id="ProtNLM"/>
    </source>
</evidence>
<dbReference type="EMBL" id="PVWK01000009">
    <property type="protein sequence ID" value="PSB35252.1"/>
    <property type="molecule type" value="Genomic_DNA"/>
</dbReference>
<dbReference type="RefSeq" id="WP_106254495.1">
    <property type="nucleotide sequence ID" value="NZ_CAWNSW010000019.1"/>
</dbReference>
<reference evidence="3 4" key="2">
    <citation type="submission" date="2018-03" db="EMBL/GenBank/DDBJ databases">
        <title>The ancient ancestry and fast evolution of plastids.</title>
        <authorList>
            <person name="Moore K.R."/>
            <person name="Magnabosco C."/>
            <person name="Momper L."/>
            <person name="Gold D.A."/>
            <person name="Bosak T."/>
            <person name="Fournier G.P."/>
        </authorList>
    </citation>
    <scope>NUCLEOTIDE SEQUENCE [LARGE SCALE GENOMIC DNA]</scope>
    <source>
        <strain evidence="3 4">ULC18</strain>
    </source>
</reference>
<evidence type="ECO:0000313" key="3">
    <source>
        <dbReference type="EMBL" id="PSB35252.1"/>
    </source>
</evidence>
<dbReference type="Gene3D" id="3.40.50.1110">
    <property type="entry name" value="SGNH hydrolase"/>
    <property type="match status" value="1"/>
</dbReference>
<reference evidence="4" key="1">
    <citation type="submission" date="2018-02" db="EMBL/GenBank/DDBJ databases">
        <authorList>
            <person name="Moore K."/>
            <person name="Momper L."/>
        </authorList>
    </citation>
    <scope>NUCLEOTIDE SEQUENCE [LARGE SCALE GENOMIC DNA]</scope>
    <source>
        <strain evidence="4">ULC18</strain>
    </source>
</reference>
<keyword evidence="2" id="KW-0732">Signal</keyword>
<dbReference type="AlphaFoldDB" id="A0A2T1ER77"/>
<keyword evidence="4" id="KW-1185">Reference proteome</keyword>
<feature type="chain" id="PRO_5015617241" description="GDSL family lipase" evidence="2">
    <location>
        <begin position="34"/>
        <end position="340"/>
    </location>
</feature>
<dbReference type="PANTHER" id="PTHR22835">
    <property type="entry name" value="ZINC FINGER FYVE DOMAIN CONTAINING PROTEIN"/>
    <property type="match status" value="1"/>
</dbReference>
<feature type="signal peptide" evidence="2">
    <location>
        <begin position="1"/>
        <end position="33"/>
    </location>
</feature>